<name>K0S561_THAOC</name>
<evidence type="ECO:0000313" key="2">
    <source>
        <dbReference type="EMBL" id="EJK60415.1"/>
    </source>
</evidence>
<organism evidence="2 3">
    <name type="scientific">Thalassiosira oceanica</name>
    <name type="common">Marine diatom</name>
    <dbReference type="NCBI Taxonomy" id="159749"/>
    <lineage>
        <taxon>Eukaryota</taxon>
        <taxon>Sar</taxon>
        <taxon>Stramenopiles</taxon>
        <taxon>Ochrophyta</taxon>
        <taxon>Bacillariophyta</taxon>
        <taxon>Coscinodiscophyceae</taxon>
        <taxon>Thalassiosirophycidae</taxon>
        <taxon>Thalassiosirales</taxon>
        <taxon>Thalassiosiraceae</taxon>
        <taxon>Thalassiosira</taxon>
    </lineage>
</organism>
<dbReference type="OrthoDB" id="196505at2759"/>
<evidence type="ECO:0000313" key="3">
    <source>
        <dbReference type="Proteomes" id="UP000266841"/>
    </source>
</evidence>
<reference evidence="2 3" key="1">
    <citation type="journal article" date="2012" name="Genome Biol.">
        <title>Genome and low-iron response of an oceanic diatom adapted to chronic iron limitation.</title>
        <authorList>
            <person name="Lommer M."/>
            <person name="Specht M."/>
            <person name="Roy A.S."/>
            <person name="Kraemer L."/>
            <person name="Andreson R."/>
            <person name="Gutowska M.A."/>
            <person name="Wolf J."/>
            <person name="Bergner S.V."/>
            <person name="Schilhabel M.B."/>
            <person name="Klostermeier U.C."/>
            <person name="Beiko R.G."/>
            <person name="Rosenstiel P."/>
            <person name="Hippler M."/>
            <person name="Laroche J."/>
        </authorList>
    </citation>
    <scope>NUCLEOTIDE SEQUENCE [LARGE SCALE GENOMIC DNA]</scope>
    <source>
        <strain evidence="2 3">CCMP1005</strain>
    </source>
</reference>
<feature type="region of interest" description="Disordered" evidence="1">
    <location>
        <begin position="71"/>
        <end position="98"/>
    </location>
</feature>
<feature type="region of interest" description="Disordered" evidence="1">
    <location>
        <begin position="1"/>
        <end position="31"/>
    </location>
</feature>
<evidence type="ECO:0000256" key="1">
    <source>
        <dbReference type="SAM" id="MobiDB-lite"/>
    </source>
</evidence>
<dbReference type="Proteomes" id="UP000266841">
    <property type="component" value="Unassembled WGS sequence"/>
</dbReference>
<comment type="caution">
    <text evidence="2">The sequence shown here is derived from an EMBL/GenBank/DDBJ whole genome shotgun (WGS) entry which is preliminary data.</text>
</comment>
<sequence length="154" mass="16158">MAASGGGEEEKKTAAAQGEGKTAPATAPTRQMFLRDVADFLGDEFGATLVIDGSVPQRTSLEEAAAEFRRRYEDDAKLGSGGKGAGPPDTPPPSIALSSTRTRFVDKWPGGGDDEEMDVTVVEHPPGLVLEEDLATGPGGRHTNPSTNLARRPR</sequence>
<feature type="compositionally biased region" description="Polar residues" evidence="1">
    <location>
        <begin position="143"/>
        <end position="154"/>
    </location>
</feature>
<dbReference type="AlphaFoldDB" id="K0S561"/>
<accession>K0S561</accession>
<gene>
    <name evidence="2" type="ORF">THAOC_19239</name>
</gene>
<dbReference type="EMBL" id="AGNL01021131">
    <property type="protein sequence ID" value="EJK60415.1"/>
    <property type="molecule type" value="Genomic_DNA"/>
</dbReference>
<protein>
    <submittedName>
        <fullName evidence="2">Uncharacterized protein</fullName>
    </submittedName>
</protein>
<feature type="region of interest" description="Disordered" evidence="1">
    <location>
        <begin position="130"/>
        <end position="154"/>
    </location>
</feature>
<proteinExistence type="predicted"/>
<keyword evidence="3" id="KW-1185">Reference proteome</keyword>